<dbReference type="Proteomes" id="UP001152523">
    <property type="component" value="Unassembled WGS sequence"/>
</dbReference>
<evidence type="ECO:0000313" key="2">
    <source>
        <dbReference type="Proteomes" id="UP001152523"/>
    </source>
</evidence>
<proteinExistence type="predicted"/>
<dbReference type="AlphaFoldDB" id="A0AAV0C292"/>
<keyword evidence="2" id="KW-1185">Reference proteome</keyword>
<protein>
    <submittedName>
        <fullName evidence="1">Uncharacterized protein</fullName>
    </submittedName>
</protein>
<dbReference type="EMBL" id="CAMAPF010000008">
    <property type="protein sequence ID" value="CAH9058995.1"/>
    <property type="molecule type" value="Genomic_DNA"/>
</dbReference>
<name>A0AAV0C292_9ASTE</name>
<organism evidence="1 2">
    <name type="scientific">Cuscuta epithymum</name>
    <dbReference type="NCBI Taxonomy" id="186058"/>
    <lineage>
        <taxon>Eukaryota</taxon>
        <taxon>Viridiplantae</taxon>
        <taxon>Streptophyta</taxon>
        <taxon>Embryophyta</taxon>
        <taxon>Tracheophyta</taxon>
        <taxon>Spermatophyta</taxon>
        <taxon>Magnoliopsida</taxon>
        <taxon>eudicotyledons</taxon>
        <taxon>Gunneridae</taxon>
        <taxon>Pentapetalae</taxon>
        <taxon>asterids</taxon>
        <taxon>lamiids</taxon>
        <taxon>Solanales</taxon>
        <taxon>Convolvulaceae</taxon>
        <taxon>Cuscuteae</taxon>
        <taxon>Cuscuta</taxon>
        <taxon>Cuscuta subgen. Cuscuta</taxon>
    </lineage>
</organism>
<reference evidence="1" key="1">
    <citation type="submission" date="2022-07" db="EMBL/GenBank/DDBJ databases">
        <authorList>
            <person name="Macas J."/>
            <person name="Novak P."/>
            <person name="Neumann P."/>
        </authorList>
    </citation>
    <scope>NUCLEOTIDE SEQUENCE</scope>
</reference>
<gene>
    <name evidence="1" type="ORF">CEPIT_LOCUS1328</name>
</gene>
<comment type="caution">
    <text evidence="1">The sequence shown here is derived from an EMBL/GenBank/DDBJ whole genome shotgun (WGS) entry which is preliminary data.</text>
</comment>
<sequence>MISKRHFRYLFQLVSSFRVYFICLTNLTMTLGEDVTAFHRDIRTGTIHTGSKIGCLTQLSEQDPQTCMQVGASLVPQKGNCKPEDLGAVQITIGAFLFPLLKLKVKSFFSTWMDHSKLRTSQTKDNFSRLISLDEEKVSWLCNSLLLILSGTKLLGHSPSLRRLTNFISPWSKINLESFCVWLIWAVGDKQLLSFL</sequence>
<accession>A0AAV0C292</accession>
<evidence type="ECO:0000313" key="1">
    <source>
        <dbReference type="EMBL" id="CAH9058995.1"/>
    </source>
</evidence>